<accession>D3W8M5</accession>
<protein>
    <submittedName>
        <fullName evidence="1">Uncharacterized protein</fullName>
    </submittedName>
</protein>
<proteinExistence type="predicted"/>
<name>D3W8M5_9BACT</name>
<evidence type="ECO:0000313" key="1">
    <source>
        <dbReference type="EMBL" id="ACX33974.1"/>
    </source>
</evidence>
<organism evidence="1">
    <name type="scientific">uncultured bacterium RM44</name>
    <dbReference type="NCBI Taxonomy" id="672208"/>
    <lineage>
        <taxon>Bacteria</taxon>
        <taxon>environmental samples</taxon>
    </lineage>
</organism>
<dbReference type="EMBL" id="GQ869386">
    <property type="protein sequence ID" value="ACX33974.1"/>
    <property type="molecule type" value="Genomic_DNA"/>
</dbReference>
<dbReference type="AlphaFoldDB" id="D3W8M5"/>
<sequence>MIANTAIVENEYPFDVRAVQIYIERMSGRKTASGRSSALLTCISTFAVTFQEIDGIFTFGIDRSDPREPALIIVPSEHGREMRITADCTDPMRATVFVDLYNKGNEDALFVVDMQSPEYGLRELPAVCPEKPGQACRCKSGRGRGQASS</sequence>
<reference evidence="1" key="1">
    <citation type="journal article" date="2010" name="Appl. Environ. Microbiol.">
        <title>Expanding small-molecule functional metagenomics through parallel screening of broad-host-range cosmid environmental DNA libraries in diverse proteobacteria.</title>
        <authorList>
            <person name="Craig J.W."/>
            <person name="Chang F.Y."/>
            <person name="Kim J.H."/>
            <person name="Obiajulu S.C."/>
            <person name="Brady S.F."/>
        </authorList>
    </citation>
    <scope>NUCLEOTIDE SEQUENCE</scope>
</reference>